<sequence length="71" mass="8353">MTSYYRNKYAKYPDRNQVMKHRPGGEDVHALCNAIEEMEKVTKWMYGKVDAKAQNFCDEWMEGIRAGLKYG</sequence>
<evidence type="ECO:0000313" key="1">
    <source>
        <dbReference type="EMBL" id="QJA69157.1"/>
    </source>
</evidence>
<name>A0A6M3JJZ5_9ZZZZ</name>
<dbReference type="EMBL" id="MT143397">
    <property type="protein sequence ID" value="QJA96406.1"/>
    <property type="molecule type" value="Genomic_DNA"/>
</dbReference>
<reference evidence="1" key="1">
    <citation type="submission" date="2020-03" db="EMBL/GenBank/DDBJ databases">
        <title>The deep terrestrial virosphere.</title>
        <authorList>
            <person name="Holmfeldt K."/>
            <person name="Nilsson E."/>
            <person name="Simone D."/>
            <person name="Lopez-Fernandez M."/>
            <person name="Wu X."/>
            <person name="de Brujin I."/>
            <person name="Lundin D."/>
            <person name="Andersson A."/>
            <person name="Bertilsson S."/>
            <person name="Dopson M."/>
        </authorList>
    </citation>
    <scope>NUCLEOTIDE SEQUENCE</scope>
    <source>
        <strain evidence="1">MM415A05019</strain>
        <strain evidence="2">MM415B08855</strain>
    </source>
</reference>
<dbReference type="EMBL" id="MT141682">
    <property type="protein sequence ID" value="QJA69157.1"/>
    <property type="molecule type" value="Genomic_DNA"/>
</dbReference>
<dbReference type="AlphaFoldDB" id="A0A6M3JJZ5"/>
<accession>A0A6M3JJZ5</accession>
<evidence type="ECO:0000313" key="2">
    <source>
        <dbReference type="EMBL" id="QJA96406.1"/>
    </source>
</evidence>
<gene>
    <name evidence="1" type="ORF">MM415A05019_0006</name>
    <name evidence="2" type="ORF">MM415B08855_0007</name>
</gene>
<proteinExistence type="predicted"/>
<organism evidence="1">
    <name type="scientific">viral metagenome</name>
    <dbReference type="NCBI Taxonomy" id="1070528"/>
    <lineage>
        <taxon>unclassified sequences</taxon>
        <taxon>metagenomes</taxon>
        <taxon>organismal metagenomes</taxon>
    </lineage>
</organism>
<protein>
    <submittedName>
        <fullName evidence="1">Uncharacterized protein</fullName>
    </submittedName>
</protein>